<reference evidence="2 3" key="1">
    <citation type="journal article" date="2013" name="Proc. Natl. Acad. Sci. U.S.A.">
        <title>Fine-scale variation in meiotic recombination in Mimulus inferred from population shotgun sequencing.</title>
        <authorList>
            <person name="Hellsten U."/>
            <person name="Wright K.M."/>
            <person name="Jenkins J."/>
            <person name="Shu S."/>
            <person name="Yuan Y."/>
            <person name="Wessler S.R."/>
            <person name="Schmutz J."/>
            <person name="Willis J.H."/>
            <person name="Rokhsar D.S."/>
        </authorList>
    </citation>
    <scope>NUCLEOTIDE SEQUENCE [LARGE SCALE GENOMIC DNA]</scope>
    <source>
        <strain evidence="3">cv. DUN x IM62</strain>
    </source>
</reference>
<dbReference type="AlphaFoldDB" id="A0A022QHC6"/>
<evidence type="ECO:0000313" key="3">
    <source>
        <dbReference type="Proteomes" id="UP000030748"/>
    </source>
</evidence>
<proteinExistence type="predicted"/>
<dbReference type="eggNOG" id="ENOG502S3Q9">
    <property type="taxonomic scope" value="Eukaryota"/>
</dbReference>
<sequence length="296" mass="33588">MESRNAETKNPRRRPLHTCGSTCLAMAHKACTKAQDLDGPFGTTAKRAIAFATYFTPLIYGMFRQWLSMLSFIDDQILIFERMAEIVLPPCTPLFDKIDSLLCSAETLPENLDSIIKKFPTIIHNKFPFLDWILVHLISRLNCLLSILTHFGSRSTGDTREKEIKIDVMNSNENSNNKNIYNKSGEMVEDEKSSLKSCEVLVQKPVTRLDSLKKRLRASLDPDAFCDADNSPMYSSYQSANSSPISDYTQFETYPFSQTGRPDSMNCSYKEVLEKGKKEDEDTVEDNSTTDIDHTM</sequence>
<dbReference type="PANTHER" id="PTHR37710:SF1">
    <property type="entry name" value="TRANSMEMBRANE PROTEIN"/>
    <property type="match status" value="1"/>
</dbReference>
<organism evidence="2 3">
    <name type="scientific">Erythranthe guttata</name>
    <name type="common">Yellow monkey flower</name>
    <name type="synonym">Mimulus guttatus</name>
    <dbReference type="NCBI Taxonomy" id="4155"/>
    <lineage>
        <taxon>Eukaryota</taxon>
        <taxon>Viridiplantae</taxon>
        <taxon>Streptophyta</taxon>
        <taxon>Embryophyta</taxon>
        <taxon>Tracheophyta</taxon>
        <taxon>Spermatophyta</taxon>
        <taxon>Magnoliopsida</taxon>
        <taxon>eudicotyledons</taxon>
        <taxon>Gunneridae</taxon>
        <taxon>Pentapetalae</taxon>
        <taxon>asterids</taxon>
        <taxon>lamiids</taxon>
        <taxon>Lamiales</taxon>
        <taxon>Phrymaceae</taxon>
        <taxon>Erythranthe</taxon>
    </lineage>
</organism>
<keyword evidence="3" id="KW-1185">Reference proteome</keyword>
<protein>
    <submittedName>
        <fullName evidence="2">Uncharacterized protein</fullName>
    </submittedName>
</protein>
<dbReference type="Proteomes" id="UP000030748">
    <property type="component" value="Unassembled WGS sequence"/>
</dbReference>
<name>A0A022QHC6_ERYGU</name>
<accession>A0A022QHC6</accession>
<gene>
    <name evidence="2" type="ORF">MIMGU_mgv1a017818mg</name>
</gene>
<evidence type="ECO:0000313" key="2">
    <source>
        <dbReference type="EMBL" id="EYU25920.1"/>
    </source>
</evidence>
<evidence type="ECO:0000256" key="1">
    <source>
        <dbReference type="SAM" id="MobiDB-lite"/>
    </source>
</evidence>
<feature type="region of interest" description="Disordered" evidence="1">
    <location>
        <begin position="274"/>
        <end position="296"/>
    </location>
</feature>
<dbReference type="PANTHER" id="PTHR37710">
    <property type="entry name" value="TRANSMEMBRANE PROTEIN"/>
    <property type="match status" value="1"/>
</dbReference>
<dbReference type="STRING" id="4155.A0A022QHC6"/>
<dbReference type="EMBL" id="KI631864">
    <property type="protein sequence ID" value="EYU25920.1"/>
    <property type="molecule type" value="Genomic_DNA"/>
</dbReference>